<dbReference type="RefSeq" id="XP_018130131.1">
    <property type="nucleotide sequence ID" value="XM_018275124.2"/>
</dbReference>
<dbReference type="Proteomes" id="UP000091956">
    <property type="component" value="Unassembled WGS sequence"/>
</dbReference>
<dbReference type="InterPro" id="IPR013785">
    <property type="entry name" value="Aldolase_TIM"/>
</dbReference>
<dbReference type="PANTHER" id="PTHR48109:SF4">
    <property type="entry name" value="DIHYDROOROTATE DEHYDROGENASE (QUINONE), MITOCHONDRIAL"/>
    <property type="match status" value="1"/>
</dbReference>
<evidence type="ECO:0000256" key="6">
    <source>
        <dbReference type="ARBA" id="ARBA00023136"/>
    </source>
</evidence>
<evidence type="ECO:0000256" key="3">
    <source>
        <dbReference type="ARBA" id="ARBA00022630"/>
    </source>
</evidence>
<dbReference type="InterPro" id="IPR005720">
    <property type="entry name" value="Dihydroorotate_DH_cat"/>
</dbReference>
<dbReference type="OrthoDB" id="14784at2759"/>
<keyword evidence="3" id="KW-0285">Flavoprotein</keyword>
<dbReference type="GeneID" id="28839047"/>
<dbReference type="InterPro" id="IPR005719">
    <property type="entry name" value="Dihydroorotate_DH_2"/>
</dbReference>
<feature type="domain" description="Dihydroorotate dehydrogenase catalytic" evidence="8">
    <location>
        <begin position="125"/>
        <end position="466"/>
    </location>
</feature>
<comment type="cofactor">
    <cofactor evidence="1">
        <name>FMN</name>
        <dbReference type="ChEBI" id="CHEBI:58210"/>
    </cofactor>
</comment>
<dbReference type="GO" id="GO:0005743">
    <property type="term" value="C:mitochondrial inner membrane"/>
    <property type="evidence" value="ECO:0007669"/>
    <property type="project" value="TreeGrafter"/>
</dbReference>
<name>A0A1B8GKT9_9PEZI</name>
<dbReference type="EMBL" id="KV460228">
    <property type="protein sequence ID" value="OBT96398.1"/>
    <property type="molecule type" value="Genomic_DNA"/>
</dbReference>
<dbReference type="Pfam" id="PF01180">
    <property type="entry name" value="DHO_dh"/>
    <property type="match status" value="1"/>
</dbReference>
<organism evidence="9 10">
    <name type="scientific">Pseudogymnoascus verrucosus</name>
    <dbReference type="NCBI Taxonomy" id="342668"/>
    <lineage>
        <taxon>Eukaryota</taxon>
        <taxon>Fungi</taxon>
        <taxon>Dikarya</taxon>
        <taxon>Ascomycota</taxon>
        <taxon>Pezizomycotina</taxon>
        <taxon>Leotiomycetes</taxon>
        <taxon>Thelebolales</taxon>
        <taxon>Thelebolaceae</taxon>
        <taxon>Pseudogymnoascus</taxon>
    </lineage>
</organism>
<dbReference type="Gene3D" id="3.20.20.70">
    <property type="entry name" value="Aldolase class I"/>
    <property type="match status" value="1"/>
</dbReference>
<evidence type="ECO:0000313" key="10">
    <source>
        <dbReference type="Proteomes" id="UP000091956"/>
    </source>
</evidence>
<evidence type="ECO:0000313" key="9">
    <source>
        <dbReference type="EMBL" id="OBT96398.1"/>
    </source>
</evidence>
<proteinExistence type="predicted"/>
<dbReference type="AlphaFoldDB" id="A0A1B8GKT9"/>
<evidence type="ECO:0000256" key="2">
    <source>
        <dbReference type="ARBA" id="ARBA00004725"/>
    </source>
</evidence>
<dbReference type="GO" id="GO:0004152">
    <property type="term" value="F:dihydroorotate dehydrogenase activity"/>
    <property type="evidence" value="ECO:0007669"/>
    <property type="project" value="InterPro"/>
</dbReference>
<keyword evidence="6" id="KW-0472">Membrane</keyword>
<evidence type="ECO:0000256" key="7">
    <source>
        <dbReference type="SAM" id="MobiDB-lite"/>
    </source>
</evidence>
<reference evidence="10" key="2">
    <citation type="journal article" date="2018" name="Nat. Commun.">
        <title>Extreme sensitivity to ultraviolet light in the fungal pathogen causing white-nose syndrome of bats.</title>
        <authorList>
            <person name="Palmer J.M."/>
            <person name="Drees K.P."/>
            <person name="Foster J.T."/>
            <person name="Lindner D.L."/>
        </authorList>
    </citation>
    <scope>NUCLEOTIDE SEQUENCE [LARGE SCALE GENOMIC DNA]</scope>
    <source>
        <strain evidence="10">UAMH 10579</strain>
    </source>
</reference>
<comment type="pathway">
    <text evidence="2">Pyrimidine metabolism; UMP biosynthesis via de novo pathway.</text>
</comment>
<dbReference type="InterPro" id="IPR050074">
    <property type="entry name" value="DHO_dehydrogenase"/>
</dbReference>
<evidence type="ECO:0000256" key="4">
    <source>
        <dbReference type="ARBA" id="ARBA00022643"/>
    </source>
</evidence>
<dbReference type="GO" id="GO:0009220">
    <property type="term" value="P:pyrimidine ribonucleotide biosynthetic process"/>
    <property type="evidence" value="ECO:0007669"/>
    <property type="project" value="TreeGrafter"/>
</dbReference>
<dbReference type="FunFam" id="3.20.20.70:FF:000242">
    <property type="entry name" value="Dihydroorotate reductase PyrE"/>
    <property type="match status" value="1"/>
</dbReference>
<dbReference type="PANTHER" id="PTHR48109">
    <property type="entry name" value="DIHYDROOROTATE DEHYDROGENASE (QUINONE), MITOCHONDRIAL-RELATED"/>
    <property type="match status" value="1"/>
</dbReference>
<dbReference type="STRING" id="342668.A0A1B8GKT9"/>
<accession>A0A1B8GKT9</accession>
<feature type="region of interest" description="Disordered" evidence="7">
    <location>
        <begin position="24"/>
        <end position="43"/>
    </location>
</feature>
<keyword evidence="5" id="KW-0560">Oxidoreductase</keyword>
<sequence>MSFLPRLSRTPLALRTLTRPTLPRAPARLTRLSSTTSTPPPPSRIVTALKRLVTTTFITTALLITYLSTTDTRFTALHRHLIVPSLRYLVPDPEQAHSLTLTALSTLYTLGLHPRERTPSAGPDLSTTIFGHVLTSPLGTSAGIDKNASVPDALLALGAAYTEVGGIVPKPQAGNPQPRLFRIPSQNALINRFGLNSLGADAVAARLRERVRRYAISAGFGGGDDGERRVLDGEAGVPPGSLVEGKLMGVQIGKNASTPDDIDSVVADYVYCVQRLARYADVLVVNVSSPNTAGLRDLQAQAPLTAILKAVVKAAGETDRKVAPRVMVKVSPDENEAKQVEGICNAVWDSGVDGVIVGNTTKRRPAPVPAGFVLPAEEERILREEAGGYSGPQLFEGTVDLVRKYRKELDKGRSGERKTVFGSGGVTNGKEALKVLEAGADMVQIYTALVYGGAGTLTKIKHEMRREIDRNTPRSD</sequence>
<evidence type="ECO:0000256" key="1">
    <source>
        <dbReference type="ARBA" id="ARBA00001917"/>
    </source>
</evidence>
<dbReference type="NCBIfam" id="TIGR01036">
    <property type="entry name" value="pyrD_sub2"/>
    <property type="match status" value="1"/>
</dbReference>
<dbReference type="SUPFAM" id="SSF51395">
    <property type="entry name" value="FMN-linked oxidoreductases"/>
    <property type="match status" value="1"/>
</dbReference>
<dbReference type="CDD" id="cd04738">
    <property type="entry name" value="DHOD_2_like"/>
    <property type="match status" value="1"/>
</dbReference>
<reference evidence="9 10" key="1">
    <citation type="submission" date="2016-03" db="EMBL/GenBank/DDBJ databases">
        <title>Comparative genomics of Pseudogymnoascus destructans, the fungus causing white-nose syndrome of bats.</title>
        <authorList>
            <person name="Palmer J.M."/>
            <person name="Drees K.P."/>
            <person name="Foster J.T."/>
            <person name="Lindner D.L."/>
        </authorList>
    </citation>
    <scope>NUCLEOTIDE SEQUENCE [LARGE SCALE GENOMIC DNA]</scope>
    <source>
        <strain evidence="9 10">UAMH 10579</strain>
    </source>
</reference>
<gene>
    <name evidence="9" type="primary">URA9</name>
    <name evidence="9" type="ORF">VE01_05661</name>
</gene>
<keyword evidence="4" id="KW-0288">FMN</keyword>
<dbReference type="GO" id="GO:0006207">
    <property type="term" value="P:'de novo' pyrimidine nucleobase biosynthetic process"/>
    <property type="evidence" value="ECO:0007669"/>
    <property type="project" value="InterPro"/>
</dbReference>
<evidence type="ECO:0000256" key="5">
    <source>
        <dbReference type="ARBA" id="ARBA00023002"/>
    </source>
</evidence>
<evidence type="ECO:0000259" key="8">
    <source>
        <dbReference type="Pfam" id="PF01180"/>
    </source>
</evidence>
<protein>
    <submittedName>
        <fullName evidence="9">Dihydroorotate dehydrogenase (Quinone), mitochondrial</fullName>
    </submittedName>
</protein>
<keyword evidence="10" id="KW-1185">Reference proteome</keyword>
<feature type="compositionally biased region" description="Low complexity" evidence="7">
    <location>
        <begin position="24"/>
        <end position="37"/>
    </location>
</feature>